<dbReference type="GO" id="GO:0001733">
    <property type="term" value="F:galactosylceramide sulfotransferase activity"/>
    <property type="evidence" value="ECO:0007669"/>
    <property type="project" value="InterPro"/>
</dbReference>
<keyword evidence="4" id="KW-0812">Transmembrane</keyword>
<keyword evidence="9" id="KW-0325">Glycoprotein</keyword>
<evidence type="ECO:0000256" key="9">
    <source>
        <dbReference type="ARBA" id="ARBA00023180"/>
    </source>
</evidence>
<evidence type="ECO:0000256" key="6">
    <source>
        <dbReference type="ARBA" id="ARBA00022989"/>
    </source>
</evidence>
<keyword evidence="3" id="KW-0808">Transferase</keyword>
<name>H2Y6X6_CIOSA</name>
<dbReference type="InterPro" id="IPR009729">
    <property type="entry name" value="Gal-3-0_sulfotransfrase"/>
</dbReference>
<dbReference type="AlphaFoldDB" id="H2Y6X6"/>
<evidence type="ECO:0000313" key="11">
    <source>
        <dbReference type="Proteomes" id="UP000007875"/>
    </source>
</evidence>
<evidence type="ECO:0000256" key="8">
    <source>
        <dbReference type="ARBA" id="ARBA00023136"/>
    </source>
</evidence>
<protein>
    <recommendedName>
        <fullName evidence="12">Galactosylceramide sulfotransferase</fullName>
    </recommendedName>
</protein>
<accession>H2Y6X6</accession>
<sequence length="204" mass="24121">MFFDIGYDVSNSEDSYIDSKIQEMDNVFTLVLLTDYFDESLIMLKHTLCWDWEDVVYIKFKMRIEEAKTEVNEDLGGKILKWNKADNRLYDHFNKTFWRSVAEYGLERMAGDLVTFQAKQKEAENLCIDSYQPFKKKPWILGAKLRPKPSDYCKHLAWSETVYGERLRDKMYENIPGLRRPNEAEETERNNLFNQVATGALQLD</sequence>
<evidence type="ECO:0000313" key="10">
    <source>
        <dbReference type="Ensembl" id="ENSCSAVP00000001074.1"/>
    </source>
</evidence>
<keyword evidence="8" id="KW-0472">Membrane</keyword>
<evidence type="ECO:0008006" key="12">
    <source>
        <dbReference type="Google" id="ProtNLM"/>
    </source>
</evidence>
<evidence type="ECO:0000256" key="4">
    <source>
        <dbReference type="ARBA" id="ARBA00022692"/>
    </source>
</evidence>
<dbReference type="Gene3D" id="3.40.50.300">
    <property type="entry name" value="P-loop containing nucleotide triphosphate hydrolases"/>
    <property type="match status" value="1"/>
</dbReference>
<comment type="subcellular location">
    <subcellularLocation>
        <location evidence="1">Golgi apparatus membrane</location>
        <topology evidence="1">Single-pass type II membrane protein</topology>
    </subcellularLocation>
</comment>
<comment type="similarity">
    <text evidence="2">Belongs to the galactose-3-O-sulfotransferase family.</text>
</comment>
<reference evidence="11" key="1">
    <citation type="submission" date="2003-08" db="EMBL/GenBank/DDBJ databases">
        <authorList>
            <person name="Birren B."/>
            <person name="Nusbaum C."/>
            <person name="Abebe A."/>
            <person name="Abouelleil A."/>
            <person name="Adekoya E."/>
            <person name="Ait-zahra M."/>
            <person name="Allen N."/>
            <person name="Allen T."/>
            <person name="An P."/>
            <person name="Anderson M."/>
            <person name="Anderson S."/>
            <person name="Arachchi H."/>
            <person name="Armbruster J."/>
            <person name="Bachantsang P."/>
            <person name="Baldwin J."/>
            <person name="Barry A."/>
            <person name="Bayul T."/>
            <person name="Blitshsteyn B."/>
            <person name="Bloom T."/>
            <person name="Blye J."/>
            <person name="Boguslavskiy L."/>
            <person name="Borowsky M."/>
            <person name="Boukhgalter B."/>
            <person name="Brunache A."/>
            <person name="Butler J."/>
            <person name="Calixte N."/>
            <person name="Calvo S."/>
            <person name="Camarata J."/>
            <person name="Campo K."/>
            <person name="Chang J."/>
            <person name="Cheshatsang Y."/>
            <person name="Citroen M."/>
            <person name="Collymore A."/>
            <person name="Considine T."/>
            <person name="Cook A."/>
            <person name="Cooke P."/>
            <person name="Corum B."/>
            <person name="Cuomo C."/>
            <person name="David R."/>
            <person name="Dawoe T."/>
            <person name="Degray S."/>
            <person name="Dodge S."/>
            <person name="Dooley K."/>
            <person name="Dorje P."/>
            <person name="Dorjee K."/>
            <person name="Dorris L."/>
            <person name="Duffey N."/>
            <person name="Dupes A."/>
            <person name="Elkins T."/>
            <person name="Engels R."/>
            <person name="Erickson J."/>
            <person name="Farina A."/>
            <person name="Faro S."/>
            <person name="Ferreira P."/>
            <person name="Fischer H."/>
            <person name="Fitzgerald M."/>
            <person name="Foley K."/>
            <person name="Gage D."/>
            <person name="Galagan J."/>
            <person name="Gearin G."/>
            <person name="Gnerre S."/>
            <person name="Gnirke A."/>
            <person name="Goyette A."/>
            <person name="Graham J."/>
            <person name="Grandbois E."/>
            <person name="Gyaltsen K."/>
            <person name="Hafez N."/>
            <person name="Hagopian D."/>
            <person name="Hagos B."/>
            <person name="Hall J."/>
            <person name="Hatcher B."/>
            <person name="Heller A."/>
            <person name="Higgins H."/>
            <person name="Honan T."/>
            <person name="Horn A."/>
            <person name="Houde N."/>
            <person name="Hughes L."/>
            <person name="Hulme W."/>
            <person name="Husby E."/>
            <person name="Iliev I."/>
            <person name="Jaffe D."/>
            <person name="Jones C."/>
            <person name="Kamal M."/>
            <person name="Kamat A."/>
            <person name="Kamvysselis M."/>
            <person name="Karlsson E."/>
            <person name="Kells C."/>
            <person name="Kieu A."/>
            <person name="Kisner P."/>
            <person name="Kodira C."/>
            <person name="Kulbokas E."/>
            <person name="Labutti K."/>
            <person name="Lama D."/>
            <person name="Landers T."/>
            <person name="Leger J."/>
            <person name="Levine S."/>
            <person name="Lewis D."/>
            <person name="Lewis T."/>
            <person name="Lindblad-toh K."/>
            <person name="Liu X."/>
            <person name="Lokyitsang T."/>
            <person name="Lokyitsang Y."/>
            <person name="Lucien O."/>
            <person name="Lui A."/>
            <person name="Ma L.J."/>
            <person name="Mabbitt R."/>
            <person name="Macdonald J."/>
            <person name="Maclean C."/>
            <person name="Major J."/>
            <person name="Manning J."/>
            <person name="Marabella R."/>
            <person name="Maru K."/>
            <person name="Matthews C."/>
            <person name="Mauceli E."/>
            <person name="Mccarthy M."/>
            <person name="Mcdonough S."/>
            <person name="Mcghee T."/>
            <person name="Meldrim J."/>
            <person name="Meneus L."/>
            <person name="Mesirov J."/>
            <person name="Mihalev A."/>
            <person name="Mihova T."/>
            <person name="Mikkelsen T."/>
            <person name="Mlenga V."/>
            <person name="Moru K."/>
            <person name="Mozes J."/>
            <person name="Mulrain L."/>
            <person name="Munson G."/>
            <person name="Naylor J."/>
            <person name="Newes C."/>
            <person name="Nguyen C."/>
            <person name="Nguyen N."/>
            <person name="Nguyen T."/>
            <person name="Nicol R."/>
            <person name="Nielsen C."/>
            <person name="Nizzari M."/>
            <person name="Norbu C."/>
            <person name="Norbu N."/>
            <person name="O'donnell P."/>
            <person name="Okoawo O."/>
            <person name="O'leary S."/>
            <person name="Omotosho B."/>
            <person name="O'neill K."/>
            <person name="Osman S."/>
            <person name="Parker S."/>
            <person name="Perrin D."/>
            <person name="Phunkhang P."/>
            <person name="Piqani B."/>
            <person name="Purcell S."/>
            <person name="Rachupka T."/>
            <person name="Ramasamy U."/>
            <person name="Rameau R."/>
            <person name="Ray V."/>
            <person name="Raymond C."/>
            <person name="Retta R."/>
            <person name="Richardson S."/>
            <person name="Rise C."/>
            <person name="Rodriguez J."/>
            <person name="Rogers J."/>
            <person name="Rogov P."/>
            <person name="Rutman M."/>
            <person name="Schupbach R."/>
            <person name="Seaman C."/>
            <person name="Settipalli S."/>
            <person name="Sharpe T."/>
            <person name="Sheridan J."/>
            <person name="Sherpa N."/>
            <person name="Shi J."/>
            <person name="Smirnov S."/>
            <person name="Smith C."/>
            <person name="Sougnez C."/>
            <person name="Spencer B."/>
            <person name="Stalker J."/>
            <person name="Stange-thomann N."/>
            <person name="Stavropoulos S."/>
            <person name="Stetson K."/>
            <person name="Stone C."/>
            <person name="Stone S."/>
            <person name="Stubbs M."/>
            <person name="Talamas J."/>
            <person name="Tchuinga P."/>
            <person name="Tenzing P."/>
            <person name="Tesfaye S."/>
            <person name="Theodore J."/>
            <person name="Thoulutsang Y."/>
            <person name="Topham K."/>
            <person name="Towey S."/>
            <person name="Tsamla T."/>
            <person name="Tsomo N."/>
            <person name="Vallee D."/>
            <person name="Vassiliev H."/>
            <person name="Venkataraman V."/>
            <person name="Vinson J."/>
            <person name="Vo A."/>
            <person name="Wade C."/>
            <person name="Wang S."/>
            <person name="Wangchuk T."/>
            <person name="Wangdi T."/>
            <person name="Whittaker C."/>
            <person name="Wilkinson J."/>
            <person name="Wu Y."/>
            <person name="Wyman D."/>
            <person name="Yadav S."/>
            <person name="Yang S."/>
            <person name="Yang X."/>
            <person name="Yeager S."/>
            <person name="Yee E."/>
            <person name="Young G."/>
            <person name="Zainoun J."/>
            <person name="Zembeck L."/>
            <person name="Zimmer A."/>
            <person name="Zody M."/>
            <person name="Lander E."/>
        </authorList>
    </citation>
    <scope>NUCLEOTIDE SEQUENCE [LARGE SCALE GENOMIC DNA]</scope>
</reference>
<dbReference type="GO" id="GO:0009247">
    <property type="term" value="P:glycolipid biosynthetic process"/>
    <property type="evidence" value="ECO:0007669"/>
    <property type="project" value="InterPro"/>
</dbReference>
<evidence type="ECO:0000256" key="5">
    <source>
        <dbReference type="ARBA" id="ARBA00022968"/>
    </source>
</evidence>
<reference evidence="10" key="3">
    <citation type="submission" date="2025-09" db="UniProtKB">
        <authorList>
            <consortium name="Ensembl"/>
        </authorList>
    </citation>
    <scope>IDENTIFICATION</scope>
</reference>
<dbReference type="PANTHER" id="PTHR14647:SF87">
    <property type="entry name" value="PUTATIVE-RELATED"/>
    <property type="match status" value="1"/>
</dbReference>
<reference evidence="10" key="2">
    <citation type="submission" date="2025-08" db="UniProtKB">
        <authorList>
            <consortium name="Ensembl"/>
        </authorList>
    </citation>
    <scope>IDENTIFICATION</scope>
</reference>
<organism evidence="10 11">
    <name type="scientific">Ciona savignyi</name>
    <name type="common">Pacific transparent sea squirt</name>
    <dbReference type="NCBI Taxonomy" id="51511"/>
    <lineage>
        <taxon>Eukaryota</taxon>
        <taxon>Metazoa</taxon>
        <taxon>Chordata</taxon>
        <taxon>Tunicata</taxon>
        <taxon>Ascidiacea</taxon>
        <taxon>Phlebobranchia</taxon>
        <taxon>Cionidae</taxon>
        <taxon>Ciona</taxon>
    </lineage>
</organism>
<proteinExistence type="inferred from homology"/>
<dbReference type="InterPro" id="IPR027417">
    <property type="entry name" value="P-loop_NTPase"/>
</dbReference>
<dbReference type="Ensembl" id="ENSCSAVT00000001085.1">
    <property type="protein sequence ID" value="ENSCSAVP00000001074.1"/>
    <property type="gene ID" value="ENSCSAVG00000000596.1"/>
</dbReference>
<dbReference type="GO" id="GO:0000139">
    <property type="term" value="C:Golgi membrane"/>
    <property type="evidence" value="ECO:0007669"/>
    <property type="project" value="UniProtKB-SubCell"/>
</dbReference>
<keyword evidence="7" id="KW-0333">Golgi apparatus</keyword>
<keyword evidence="6" id="KW-1133">Transmembrane helix</keyword>
<dbReference type="PANTHER" id="PTHR14647">
    <property type="entry name" value="GALACTOSE-3-O-SULFOTRANSFERASE"/>
    <property type="match status" value="1"/>
</dbReference>
<evidence type="ECO:0000256" key="1">
    <source>
        <dbReference type="ARBA" id="ARBA00004323"/>
    </source>
</evidence>
<dbReference type="HOGENOM" id="CLU_1342851_0_0_1"/>
<evidence type="ECO:0000256" key="2">
    <source>
        <dbReference type="ARBA" id="ARBA00008124"/>
    </source>
</evidence>
<dbReference type="GeneTree" id="ENSGT00950000182923"/>
<keyword evidence="11" id="KW-1185">Reference proteome</keyword>
<dbReference type="Pfam" id="PF06990">
    <property type="entry name" value="Gal-3-0_sulfotr"/>
    <property type="match status" value="1"/>
</dbReference>
<evidence type="ECO:0000256" key="7">
    <source>
        <dbReference type="ARBA" id="ARBA00023034"/>
    </source>
</evidence>
<keyword evidence="5" id="KW-0735">Signal-anchor</keyword>
<evidence type="ECO:0000256" key="3">
    <source>
        <dbReference type="ARBA" id="ARBA00022679"/>
    </source>
</evidence>
<dbReference type="Proteomes" id="UP000007875">
    <property type="component" value="Unassembled WGS sequence"/>
</dbReference>